<feature type="compositionally biased region" description="Pro residues" evidence="5">
    <location>
        <begin position="549"/>
        <end position="567"/>
    </location>
</feature>
<keyword evidence="4" id="KW-0131">Cell cycle</keyword>
<feature type="compositionally biased region" description="Low complexity" evidence="5">
    <location>
        <begin position="1335"/>
        <end position="1353"/>
    </location>
</feature>
<feature type="compositionally biased region" description="Basic and acidic residues" evidence="5">
    <location>
        <begin position="819"/>
        <end position="840"/>
    </location>
</feature>
<dbReference type="GO" id="GO:0051301">
    <property type="term" value="P:cell division"/>
    <property type="evidence" value="ECO:0007669"/>
    <property type="project" value="UniProtKB-KW"/>
</dbReference>
<evidence type="ECO:0000259" key="6">
    <source>
        <dbReference type="PROSITE" id="PS50106"/>
    </source>
</evidence>
<dbReference type="Pfam" id="PF12053">
    <property type="entry name" value="Par3_HAL_N_term"/>
    <property type="match status" value="2"/>
</dbReference>
<feature type="domain" description="PDZ" evidence="6">
    <location>
        <begin position="1060"/>
        <end position="1148"/>
    </location>
</feature>
<dbReference type="EMBL" id="JXXN02001862">
    <property type="protein sequence ID" value="THD23935.1"/>
    <property type="molecule type" value="Genomic_DNA"/>
</dbReference>
<feature type="compositionally biased region" description="Low complexity" evidence="5">
    <location>
        <begin position="454"/>
        <end position="468"/>
    </location>
</feature>
<comment type="similarity">
    <text evidence="1">Belongs to the PAR3 family.</text>
</comment>
<dbReference type="GO" id="GO:0000226">
    <property type="term" value="P:microtubule cytoskeleton organization"/>
    <property type="evidence" value="ECO:0007669"/>
    <property type="project" value="TreeGrafter"/>
</dbReference>
<feature type="region of interest" description="Disordered" evidence="5">
    <location>
        <begin position="1492"/>
        <end position="1520"/>
    </location>
</feature>
<dbReference type="GO" id="GO:0045197">
    <property type="term" value="P:establishment or maintenance of epithelial cell apical/basal polarity"/>
    <property type="evidence" value="ECO:0007669"/>
    <property type="project" value="TreeGrafter"/>
</dbReference>
<keyword evidence="8" id="KW-1185">Reference proteome</keyword>
<keyword evidence="2" id="KW-0132">Cell division</keyword>
<dbReference type="SUPFAM" id="SSF50156">
    <property type="entry name" value="PDZ domain-like"/>
    <property type="match status" value="2"/>
</dbReference>
<feature type="compositionally biased region" description="Basic residues" evidence="5">
    <location>
        <begin position="634"/>
        <end position="644"/>
    </location>
</feature>
<feature type="region of interest" description="Disordered" evidence="5">
    <location>
        <begin position="236"/>
        <end position="330"/>
    </location>
</feature>
<dbReference type="GO" id="GO:0030010">
    <property type="term" value="P:establishment of cell polarity"/>
    <property type="evidence" value="ECO:0007669"/>
    <property type="project" value="TreeGrafter"/>
</dbReference>
<feature type="compositionally biased region" description="Polar residues" evidence="5">
    <location>
        <begin position="246"/>
        <end position="259"/>
    </location>
</feature>
<feature type="compositionally biased region" description="Basic and acidic residues" evidence="5">
    <location>
        <begin position="896"/>
        <end position="918"/>
    </location>
</feature>
<dbReference type="GO" id="GO:0051660">
    <property type="term" value="P:establishment of centrosome localization"/>
    <property type="evidence" value="ECO:0007669"/>
    <property type="project" value="TreeGrafter"/>
</dbReference>
<dbReference type="Gene3D" id="2.30.42.10">
    <property type="match status" value="2"/>
</dbReference>
<proteinExistence type="inferred from homology"/>
<feature type="region of interest" description="Disordered" evidence="5">
    <location>
        <begin position="194"/>
        <end position="217"/>
    </location>
</feature>
<dbReference type="PROSITE" id="PS50106">
    <property type="entry name" value="PDZ"/>
    <property type="match status" value="2"/>
</dbReference>
<feature type="compositionally biased region" description="Polar residues" evidence="5">
    <location>
        <begin position="660"/>
        <end position="670"/>
    </location>
</feature>
<feature type="region of interest" description="Disordered" evidence="5">
    <location>
        <begin position="1335"/>
        <end position="1369"/>
    </location>
</feature>
<dbReference type="PANTHER" id="PTHR16484:SF17">
    <property type="entry name" value="BAZOOKA, ISOFORM B"/>
    <property type="match status" value="1"/>
</dbReference>
<dbReference type="GO" id="GO:0008104">
    <property type="term" value="P:intracellular protein localization"/>
    <property type="evidence" value="ECO:0007669"/>
    <property type="project" value="TreeGrafter"/>
</dbReference>
<feature type="compositionally biased region" description="Low complexity" evidence="5">
    <location>
        <begin position="487"/>
        <end position="506"/>
    </location>
</feature>
<accession>A0A4E0RB90</accession>
<feature type="compositionally biased region" description="Polar residues" evidence="5">
    <location>
        <begin position="196"/>
        <end position="209"/>
    </location>
</feature>
<keyword evidence="3" id="KW-0677">Repeat</keyword>
<feature type="compositionally biased region" description="Low complexity" evidence="5">
    <location>
        <begin position="614"/>
        <end position="625"/>
    </location>
</feature>
<feature type="region of interest" description="Disordered" evidence="5">
    <location>
        <begin position="41"/>
        <end position="61"/>
    </location>
</feature>
<evidence type="ECO:0000256" key="2">
    <source>
        <dbReference type="ARBA" id="ARBA00022618"/>
    </source>
</evidence>
<evidence type="ECO:0000256" key="5">
    <source>
        <dbReference type="SAM" id="MobiDB-lite"/>
    </source>
</evidence>
<dbReference type="GO" id="GO:0043296">
    <property type="term" value="C:apical junction complex"/>
    <property type="evidence" value="ECO:0007669"/>
    <property type="project" value="TreeGrafter"/>
</dbReference>
<comment type="caution">
    <text evidence="7">The sequence shown here is derived from an EMBL/GenBank/DDBJ whole genome shotgun (WGS) entry which is preliminary data.</text>
</comment>
<dbReference type="GO" id="GO:0007155">
    <property type="term" value="P:cell adhesion"/>
    <property type="evidence" value="ECO:0007669"/>
    <property type="project" value="TreeGrafter"/>
</dbReference>
<dbReference type="Gene3D" id="3.10.20.90">
    <property type="entry name" value="Phosphatidylinositol 3-kinase Catalytic Subunit, Chain A, domain 1"/>
    <property type="match status" value="1"/>
</dbReference>
<feature type="compositionally biased region" description="Basic and acidic residues" evidence="5">
    <location>
        <begin position="944"/>
        <end position="956"/>
    </location>
</feature>
<feature type="region of interest" description="Disordered" evidence="5">
    <location>
        <begin position="819"/>
        <end position="956"/>
    </location>
</feature>
<dbReference type="InterPro" id="IPR001478">
    <property type="entry name" value="PDZ"/>
</dbReference>
<feature type="compositionally biased region" description="Polar residues" evidence="5">
    <location>
        <begin position="572"/>
        <end position="587"/>
    </location>
</feature>
<dbReference type="GO" id="GO:0035091">
    <property type="term" value="F:phosphatidylinositol binding"/>
    <property type="evidence" value="ECO:0007669"/>
    <property type="project" value="TreeGrafter"/>
</dbReference>
<feature type="compositionally biased region" description="Pro residues" evidence="5">
    <location>
        <begin position="308"/>
        <end position="320"/>
    </location>
</feature>
<evidence type="ECO:0000313" key="7">
    <source>
        <dbReference type="EMBL" id="THD23935.1"/>
    </source>
</evidence>
<organism evidence="7 8">
    <name type="scientific">Fasciola hepatica</name>
    <name type="common">Liver fluke</name>
    <dbReference type="NCBI Taxonomy" id="6192"/>
    <lineage>
        <taxon>Eukaryota</taxon>
        <taxon>Metazoa</taxon>
        <taxon>Spiralia</taxon>
        <taxon>Lophotrochozoa</taxon>
        <taxon>Platyhelminthes</taxon>
        <taxon>Trematoda</taxon>
        <taxon>Digenea</taxon>
        <taxon>Plagiorchiida</taxon>
        <taxon>Echinostomata</taxon>
        <taxon>Echinostomatoidea</taxon>
        <taxon>Fasciolidae</taxon>
        <taxon>Fasciola</taxon>
    </lineage>
</organism>
<feature type="region of interest" description="Disordered" evidence="5">
    <location>
        <begin position="378"/>
        <end position="402"/>
    </location>
</feature>
<dbReference type="GO" id="GO:0005938">
    <property type="term" value="C:cell cortex"/>
    <property type="evidence" value="ECO:0007669"/>
    <property type="project" value="TreeGrafter"/>
</dbReference>
<feature type="compositionally biased region" description="Low complexity" evidence="5">
    <location>
        <begin position="1231"/>
        <end position="1241"/>
    </location>
</feature>
<feature type="domain" description="PDZ" evidence="6">
    <location>
        <begin position="1418"/>
        <end position="1476"/>
    </location>
</feature>
<evidence type="ECO:0000313" key="8">
    <source>
        <dbReference type="Proteomes" id="UP000230066"/>
    </source>
</evidence>
<evidence type="ECO:0000256" key="3">
    <source>
        <dbReference type="ARBA" id="ARBA00022737"/>
    </source>
</evidence>
<dbReference type="GO" id="GO:0005912">
    <property type="term" value="C:adherens junction"/>
    <property type="evidence" value="ECO:0007669"/>
    <property type="project" value="TreeGrafter"/>
</dbReference>
<feature type="compositionally biased region" description="Pro residues" evidence="5">
    <location>
        <begin position="645"/>
        <end position="656"/>
    </location>
</feature>
<feature type="compositionally biased region" description="Low complexity" evidence="5">
    <location>
        <begin position="588"/>
        <end position="606"/>
    </location>
</feature>
<dbReference type="InterPro" id="IPR036034">
    <property type="entry name" value="PDZ_sf"/>
</dbReference>
<reference evidence="7" key="1">
    <citation type="submission" date="2019-03" db="EMBL/GenBank/DDBJ databases">
        <title>Improved annotation for the trematode Fasciola hepatica.</title>
        <authorList>
            <person name="Choi Y.-J."/>
            <person name="Martin J."/>
            <person name="Mitreva M."/>
        </authorList>
    </citation>
    <scope>NUCLEOTIDE SEQUENCE [LARGE SCALE GENOMIC DNA]</scope>
</reference>
<dbReference type="Proteomes" id="UP000230066">
    <property type="component" value="Unassembled WGS sequence"/>
</dbReference>
<protein>
    <recommendedName>
        <fullName evidence="6">PDZ domain-containing protein</fullName>
    </recommendedName>
</protein>
<evidence type="ECO:0000256" key="1">
    <source>
        <dbReference type="ARBA" id="ARBA00005358"/>
    </source>
</evidence>
<gene>
    <name evidence="7" type="ORF">D915_005260</name>
</gene>
<sequence>MKVTVCFDNVKVVVPCGQGDMLIRDLASQAVHRYQKSILSCSQTRTPDKPGPTLSSMAKSKDDRTDLKFAVQQRVVSRSTCSSEGCTYEVEALTLARDGGILDWDDRVVDVLDDRELLIAHFQTKRSVSDTSSEQSSPLLTRSSVVGLLTSGMGITTTAPSMRSNRVSYNGDNNVNPQAGYNRANEIRHAVDRAQESNPPLCNRSCNRTSIDDDSPLPQVGQVREIIRQLNFEPSTHNAVGPTLEISGSTDAQPSTVDLSTPPPPPQRMAKPEGSANFGAYRPISPDTMVTFRGPTRSSDAAGRTGRPAPPPPPPPPLPPLHAKSFGTPMPVHCPDERNSIHPGGLLAHVADTMCPTSVTRSPVTDFRYLISASTLKEDTSNENSASDRSPENYITPVVPPPLQLRYPPGSLLSNLPYNMSATAEPFVTTDPPFMLMDSSALSTVPEEEQDVFGSTSGQSTPPQSTPTVETRIPADSAGRLDLTNRSSDVTTPTLSSSLSNSLQHFSHIDTSDGSKVPSISDQGGDRENSLDNSFVGNVCATPADALSLPPPTTTPPPAPSSSPLPSPQTLNKSTVGIAQSRATTVVNSRPTTTYSNTTSSNSQAPRIPPSPPSQSTSSHTSGHPVAMNTLPRPTRKIKRRRGPRGPPPPPPPIPPFREGNSQSRSCSGSESDDMLLMEDTSVQEPRVLDNHPPNGLISDRRSISIQPGGNISEGLAPSIVASMTSHPTGYKASMANANTDLLERTLGASLDLRGLEKPDGCMSCGGSGSSITGQTAETSTSTAEPLSAHWVSPTDCVPGYTPKELAEAEHNLQQLEASLHRDNHPQRERQFSLDDERGFSLKPAPPKRSPLTMLTGLLITAGHSSPLDTHRPLSTTSKTSRVAQCKDSVMGSTSSRDDMDATGDDYRSARSSDTAHELEDDVDEDEDDSGQDTSSLTGEEILDEHQRRAEAAEDEVLHMTELLSKRRESEARRHLMMAEMEADMERDHRLRAAATAMALAAVSNLSPARKARAHRMHTHGGRCARHARHTAPLALPNSQVMEDSHTRLSTSTYHEEDMVISITKTPAGLGFSLTTKPLRPAHAHPVAEQSGSGESGRAEPVAICVKNILPGGAALKEGQLRLGDRLLKVDEQDISDKTQAQIVSMLRVKPVGSVVKLLIRRQFHVADPTTASHAVPVGFTCPGCLVHKPDCSPYGPIVLNNAHVRIHPHAYTTNQPAVQQEHHHHHRRVTQQQQSQQTRQRVQLHHRQHLMEELAHRTHPHYPVCHTLQATKLPSLSGTQLPDRTVYRCASPPLLQRSVQLLDDLPDVTSTTDYPPYPDVLIFRLDIPLVCKSTTTSEVPPSSSVGTGSVPSQEPIAESGVPPDGAKISTQITMPSAAASRHMRLGVSVRETCSSRASKLAERMLINSAQSPDNTARLPLYMIDEHWARDLGADSVYGGVLVKGVIEGGAAHKDGRLRVGDELLEVNGVSLINASSPLGLLRSVLRQLTSSPTSAVDTTKSDSQDPATRSGDSGFRTAKQTTGTVSVDLNKATVNEACRESSHTIPTVELLTARQMRHRRSASGHTLASNSEFWTETSPGSTVATNITTCQISTVTAAQLVPNAPSSSTSGQIGITNSQPLPNRDGQLQPLDSGSVITSHAVQIAADVHSHRCSDEVGPCEFDTKIGRDTSSVRRPVSDTNATVSLASPTSIVTTASSSRVKKPT</sequence>
<feature type="compositionally biased region" description="Polar residues" evidence="5">
    <location>
        <begin position="863"/>
        <end position="883"/>
    </location>
</feature>
<feature type="compositionally biased region" description="Acidic residues" evidence="5">
    <location>
        <begin position="919"/>
        <end position="931"/>
    </location>
</feature>
<dbReference type="Pfam" id="PF00595">
    <property type="entry name" value="PDZ"/>
    <property type="match status" value="2"/>
</dbReference>
<dbReference type="InterPro" id="IPR052213">
    <property type="entry name" value="PAR3"/>
</dbReference>
<dbReference type="SMART" id="SM00228">
    <property type="entry name" value="PDZ"/>
    <property type="match status" value="2"/>
</dbReference>
<feature type="region of interest" description="Disordered" evidence="5">
    <location>
        <begin position="1218"/>
        <end position="1241"/>
    </location>
</feature>
<dbReference type="PANTHER" id="PTHR16484">
    <property type="entry name" value="PARTITIONING DEFECTIVE 3 RELATED"/>
    <property type="match status" value="1"/>
</dbReference>
<feature type="region of interest" description="Disordered" evidence="5">
    <location>
        <begin position="444"/>
        <end position="711"/>
    </location>
</feature>
<name>A0A4E0RB90_FASHE</name>
<dbReference type="InterPro" id="IPR021922">
    <property type="entry name" value="Par3/HAL_N"/>
</dbReference>
<dbReference type="GO" id="GO:0016324">
    <property type="term" value="C:apical plasma membrane"/>
    <property type="evidence" value="ECO:0007669"/>
    <property type="project" value="TreeGrafter"/>
</dbReference>
<evidence type="ECO:0000256" key="4">
    <source>
        <dbReference type="ARBA" id="ARBA00023306"/>
    </source>
</evidence>
<dbReference type="CDD" id="cd00136">
    <property type="entry name" value="PDZ_canonical"/>
    <property type="match status" value="1"/>
</dbReference>